<comment type="caution">
    <text evidence="1">The sequence shown here is derived from an EMBL/GenBank/DDBJ whole genome shotgun (WGS) entry which is preliminary data.</text>
</comment>
<name>A0A7X2X2N1_STRPA</name>
<dbReference type="Proteomes" id="UP000441330">
    <property type="component" value="Unassembled WGS sequence"/>
</dbReference>
<dbReference type="InterPro" id="IPR013324">
    <property type="entry name" value="RNA_pol_sigma_r3/r4-like"/>
</dbReference>
<organism evidence="1 2">
    <name type="scientific">Streptococcus parasanguinis</name>
    <dbReference type="NCBI Taxonomy" id="1318"/>
    <lineage>
        <taxon>Bacteria</taxon>
        <taxon>Bacillati</taxon>
        <taxon>Bacillota</taxon>
        <taxon>Bacilli</taxon>
        <taxon>Lactobacillales</taxon>
        <taxon>Streptococcaceae</taxon>
        <taxon>Streptococcus</taxon>
    </lineage>
</organism>
<gene>
    <name evidence="1" type="ORF">GMC94_01720</name>
</gene>
<proteinExistence type="predicted"/>
<dbReference type="InterPro" id="IPR036388">
    <property type="entry name" value="WH-like_DNA-bd_sf"/>
</dbReference>
<protein>
    <submittedName>
        <fullName evidence="1">DUF722 domain-containing protein</fullName>
    </submittedName>
</protein>
<accession>A0A7X2X2N1</accession>
<evidence type="ECO:0000313" key="2">
    <source>
        <dbReference type="Proteomes" id="UP000441330"/>
    </source>
</evidence>
<dbReference type="SUPFAM" id="SSF88659">
    <property type="entry name" value="Sigma3 and sigma4 domains of RNA polymerase sigma factors"/>
    <property type="match status" value="1"/>
</dbReference>
<dbReference type="AlphaFoldDB" id="A0A7X2X2N1"/>
<evidence type="ECO:0000313" key="1">
    <source>
        <dbReference type="EMBL" id="MTS53618.1"/>
    </source>
</evidence>
<dbReference type="Gene3D" id="1.10.10.10">
    <property type="entry name" value="Winged helix-like DNA-binding domain superfamily/Winged helix DNA-binding domain"/>
    <property type="match status" value="1"/>
</dbReference>
<dbReference type="RefSeq" id="WP_129824080.1">
    <property type="nucleotide sequence ID" value="NZ_RCYS01000001.1"/>
</dbReference>
<sequence length="131" mass="15741">MLTTGQLDRLDEELDRYKNIDNKIFLRRQEIIYNKKFTEHSSGSNKISNPTENTIIRLESDIVLRNLELFKEIVELLLEKLTPEQITLFNMHWLGEQLTWEEISERLDRPVRRIKKQRRAIIEAYANMINL</sequence>
<reference evidence="1 2" key="1">
    <citation type="journal article" date="2019" name="Nat. Med.">
        <title>A library of human gut bacterial isolates paired with longitudinal multiomics data enables mechanistic microbiome research.</title>
        <authorList>
            <person name="Poyet M."/>
            <person name="Groussin M."/>
            <person name="Gibbons S.M."/>
            <person name="Avila-Pacheco J."/>
            <person name="Jiang X."/>
            <person name="Kearney S.M."/>
            <person name="Perrotta A.R."/>
            <person name="Berdy B."/>
            <person name="Zhao S."/>
            <person name="Lieberman T.D."/>
            <person name="Swanson P.K."/>
            <person name="Smith M."/>
            <person name="Roesemann S."/>
            <person name="Alexander J.E."/>
            <person name="Rich S.A."/>
            <person name="Livny J."/>
            <person name="Vlamakis H."/>
            <person name="Clish C."/>
            <person name="Bullock K."/>
            <person name="Deik A."/>
            <person name="Scott J."/>
            <person name="Pierce K.A."/>
            <person name="Xavier R.J."/>
            <person name="Alm E.J."/>
        </authorList>
    </citation>
    <scope>NUCLEOTIDE SEQUENCE [LARGE SCALE GENOMIC DNA]</scope>
    <source>
        <strain evidence="1 2">BIOML-A1</strain>
    </source>
</reference>
<dbReference type="EMBL" id="WMZJ01000001">
    <property type="protein sequence ID" value="MTS53618.1"/>
    <property type="molecule type" value="Genomic_DNA"/>
</dbReference>